<dbReference type="EMBL" id="JAIWYP010000016">
    <property type="protein sequence ID" value="KAH3696853.1"/>
    <property type="molecule type" value="Genomic_DNA"/>
</dbReference>
<evidence type="ECO:0000313" key="2">
    <source>
        <dbReference type="Proteomes" id="UP000828390"/>
    </source>
</evidence>
<gene>
    <name evidence="1" type="ORF">DPMN_084333</name>
</gene>
<keyword evidence="2" id="KW-1185">Reference proteome</keyword>
<protein>
    <recommendedName>
        <fullName evidence="3">CABIT domain-containing protein</fullName>
    </recommendedName>
</protein>
<accession>A0A9D3YAC6</accession>
<name>A0A9D3YAC6_DREPO</name>
<reference evidence="1" key="2">
    <citation type="submission" date="2020-11" db="EMBL/GenBank/DDBJ databases">
        <authorList>
            <person name="McCartney M.A."/>
            <person name="Auch B."/>
            <person name="Kono T."/>
            <person name="Mallez S."/>
            <person name="Becker A."/>
            <person name="Gohl D.M."/>
            <person name="Silverstein K.A.T."/>
            <person name="Koren S."/>
            <person name="Bechman K.B."/>
            <person name="Herman A."/>
            <person name="Abrahante J.E."/>
            <person name="Garbe J."/>
        </authorList>
    </citation>
    <scope>NUCLEOTIDE SEQUENCE</scope>
    <source>
        <strain evidence="1">Duluth1</strain>
        <tissue evidence="1">Whole animal</tissue>
    </source>
</reference>
<comment type="caution">
    <text evidence="1">The sequence shown here is derived from an EMBL/GenBank/DDBJ whole genome shotgun (WGS) entry which is preliminary data.</text>
</comment>
<proteinExistence type="predicted"/>
<organism evidence="1 2">
    <name type="scientific">Dreissena polymorpha</name>
    <name type="common">Zebra mussel</name>
    <name type="synonym">Mytilus polymorpha</name>
    <dbReference type="NCBI Taxonomy" id="45954"/>
    <lineage>
        <taxon>Eukaryota</taxon>
        <taxon>Metazoa</taxon>
        <taxon>Spiralia</taxon>
        <taxon>Lophotrochozoa</taxon>
        <taxon>Mollusca</taxon>
        <taxon>Bivalvia</taxon>
        <taxon>Autobranchia</taxon>
        <taxon>Heteroconchia</taxon>
        <taxon>Euheterodonta</taxon>
        <taxon>Imparidentia</taxon>
        <taxon>Neoheterodontei</taxon>
        <taxon>Myida</taxon>
        <taxon>Dreissenoidea</taxon>
        <taxon>Dreissenidae</taxon>
        <taxon>Dreissena</taxon>
    </lineage>
</organism>
<dbReference type="OrthoDB" id="10594924at2759"/>
<dbReference type="AlphaFoldDB" id="A0A9D3YAC6"/>
<dbReference type="Proteomes" id="UP000828390">
    <property type="component" value="Unassembled WGS sequence"/>
</dbReference>
<sequence>MNFLDKLFRRKGKSTSCTVTTLDSFVKGENFKVPCVVSLETSDRDLDSMLLLEGVRTIQFALIEVVPGTLSSHGADAETNPDREPMIGLEFFLPVTYSRHVTTLNKLYYRTRVQSIDEVKECIFSTVYACDGLRLVLKKSEPAFDPVRSIPIPKGTALQIVYEENDDTSGITVSDINGELYHVTEDNIKNLEVKNTRPSMSFKELVLSSPLPRAVQFNSVDQSDLATSLKEERDRLERALDGLIKVKSVKSFELIIGWRNIDQEHFEAMLIPFEAATAITVCPYSFRTPESEKAFIYNKFHKCNFDQIIGNRLYRKDLNTSRITSIQCSVLSSIRNEYVSASNEQAYEQPCSDTGTCDVEHRYMRALQSHGTSSSDDDENFIYADL</sequence>
<evidence type="ECO:0000313" key="1">
    <source>
        <dbReference type="EMBL" id="KAH3696853.1"/>
    </source>
</evidence>
<reference evidence="1" key="1">
    <citation type="journal article" date="2019" name="bioRxiv">
        <title>The Genome of the Zebra Mussel, Dreissena polymorpha: A Resource for Invasive Species Research.</title>
        <authorList>
            <person name="McCartney M.A."/>
            <person name="Auch B."/>
            <person name="Kono T."/>
            <person name="Mallez S."/>
            <person name="Zhang Y."/>
            <person name="Obille A."/>
            <person name="Becker A."/>
            <person name="Abrahante J.E."/>
            <person name="Garbe J."/>
            <person name="Badalamenti J.P."/>
            <person name="Herman A."/>
            <person name="Mangelson H."/>
            <person name="Liachko I."/>
            <person name="Sullivan S."/>
            <person name="Sone E.D."/>
            <person name="Koren S."/>
            <person name="Silverstein K.A.T."/>
            <person name="Beckman K.B."/>
            <person name="Gohl D.M."/>
        </authorList>
    </citation>
    <scope>NUCLEOTIDE SEQUENCE</scope>
    <source>
        <strain evidence="1">Duluth1</strain>
        <tissue evidence="1">Whole animal</tissue>
    </source>
</reference>
<evidence type="ECO:0008006" key="3">
    <source>
        <dbReference type="Google" id="ProtNLM"/>
    </source>
</evidence>